<sequence>MRRKLRPGHDLFGHPLPGVLPLTEESDRLSRELRRLSEDAFHHGYGQSACLIELAANYIEMESHRLNQLWRRR</sequence>
<evidence type="ECO:0000313" key="2">
    <source>
        <dbReference type="Proteomes" id="UP000001964"/>
    </source>
</evidence>
<dbReference type="EMBL" id="CP000449">
    <property type="protein sequence ID" value="ABI66009.1"/>
    <property type="molecule type" value="Genomic_DNA"/>
</dbReference>
<reference evidence="1 2" key="1">
    <citation type="submission" date="2006-08" db="EMBL/GenBank/DDBJ databases">
        <title>Complete sequence of Maricaulis maris MCS10.</title>
        <authorList>
            <consortium name="US DOE Joint Genome Institute"/>
            <person name="Copeland A."/>
            <person name="Lucas S."/>
            <person name="Lapidus A."/>
            <person name="Barry K."/>
            <person name="Detter J.C."/>
            <person name="Glavina del Rio T."/>
            <person name="Hammon N."/>
            <person name="Israni S."/>
            <person name="Dalin E."/>
            <person name="Tice H."/>
            <person name="Pitluck S."/>
            <person name="Saunders E."/>
            <person name="Brettin T."/>
            <person name="Bruce D."/>
            <person name="Han C."/>
            <person name="Tapia R."/>
            <person name="Gilna P."/>
            <person name="Schmutz J."/>
            <person name="Larimer F."/>
            <person name="Land M."/>
            <person name="Hauser L."/>
            <person name="Kyrpides N."/>
            <person name="Mikhailova N."/>
            <person name="Viollier P."/>
            <person name="Stephens C."/>
            <person name="Richardson P."/>
        </authorList>
    </citation>
    <scope>NUCLEOTIDE SEQUENCE [LARGE SCALE GENOMIC DNA]</scope>
    <source>
        <strain evidence="1 2">MCS10</strain>
    </source>
</reference>
<dbReference type="AlphaFoldDB" id="Q0ANX8"/>
<dbReference type="Proteomes" id="UP000001964">
    <property type="component" value="Chromosome"/>
</dbReference>
<dbReference type="KEGG" id="mmr:Mmar10_1717"/>
<organism evidence="1 2">
    <name type="scientific">Maricaulis maris (strain MCS10)</name>
    <name type="common">Caulobacter maris</name>
    <dbReference type="NCBI Taxonomy" id="394221"/>
    <lineage>
        <taxon>Bacteria</taxon>
        <taxon>Pseudomonadati</taxon>
        <taxon>Pseudomonadota</taxon>
        <taxon>Alphaproteobacteria</taxon>
        <taxon>Maricaulales</taxon>
        <taxon>Maricaulaceae</taxon>
        <taxon>Maricaulis</taxon>
    </lineage>
</organism>
<dbReference type="STRING" id="394221.Mmar10_1717"/>
<dbReference type="HOGENOM" id="CLU_2700416_0_0_5"/>
<keyword evidence="2" id="KW-1185">Reference proteome</keyword>
<protein>
    <submittedName>
        <fullName evidence="1">Uncharacterized protein</fullName>
    </submittedName>
</protein>
<accession>Q0ANX8</accession>
<evidence type="ECO:0000313" key="1">
    <source>
        <dbReference type="EMBL" id="ABI66009.1"/>
    </source>
</evidence>
<dbReference type="RefSeq" id="WP_011643655.1">
    <property type="nucleotide sequence ID" value="NC_008347.1"/>
</dbReference>
<dbReference type="OrthoDB" id="9909679at2"/>
<name>Q0ANX8_MARMM</name>
<proteinExistence type="predicted"/>
<gene>
    <name evidence="1" type="ordered locus">Mmar10_1717</name>
</gene>